<dbReference type="AlphaFoldDB" id="A0AAU7LWP8"/>
<gene>
    <name evidence="1" type="ORF">ABLV49_10000</name>
</gene>
<evidence type="ECO:0000313" key="1">
    <source>
        <dbReference type="EMBL" id="XBP72104.1"/>
    </source>
</evidence>
<reference evidence="1" key="1">
    <citation type="submission" date="2024-05" db="EMBL/GenBank/DDBJ databases">
        <authorList>
            <person name="Bunk B."/>
            <person name="Swiderski J."/>
            <person name="Sproer C."/>
            <person name="Thiel V."/>
        </authorList>
    </citation>
    <scope>NUCLEOTIDE SEQUENCE</scope>
    <source>
        <strain evidence="1">DSM 17735</strain>
    </source>
</reference>
<accession>A0AAU7LWP8</accession>
<dbReference type="EMBL" id="CP157675">
    <property type="protein sequence ID" value="XBP72104.1"/>
    <property type="molecule type" value="Genomic_DNA"/>
</dbReference>
<protein>
    <submittedName>
        <fullName evidence="1">Uncharacterized protein</fullName>
    </submittedName>
</protein>
<dbReference type="RefSeq" id="WP_349281434.1">
    <property type="nucleotide sequence ID" value="NZ_CBCSCU010000002.1"/>
</dbReference>
<dbReference type="SUPFAM" id="SSF102405">
    <property type="entry name" value="MCP/YpsA-like"/>
    <property type="match status" value="1"/>
</dbReference>
<sequence>MTRIGISGHQVRPGIDWVWTGDEITKVLQQHGPVSQVFSCLAVGSDQVFALQALALGIPVTAVIPLPSYASYFKAEDLGAYEALLARCEKVALPGSSDAQQAFLDAGLFVANSAEVLIAVWDGRPAEGRGGTADIVEHCISQGQVVVHINPIDQTVRNIGPF</sequence>
<organism evidence="1">
    <name type="scientific">Polaromonas hydrogenivorans</name>
    <dbReference type="NCBI Taxonomy" id="335476"/>
    <lineage>
        <taxon>Bacteria</taxon>
        <taxon>Pseudomonadati</taxon>
        <taxon>Pseudomonadota</taxon>
        <taxon>Betaproteobacteria</taxon>
        <taxon>Burkholderiales</taxon>
        <taxon>Comamonadaceae</taxon>
        <taxon>Polaromonas</taxon>
    </lineage>
</organism>
<dbReference type="Gene3D" id="3.40.50.450">
    <property type="match status" value="1"/>
</dbReference>
<proteinExistence type="predicted"/>
<name>A0AAU7LWP8_9BURK</name>